<dbReference type="Proteomes" id="UP001562425">
    <property type="component" value="Unassembled WGS sequence"/>
</dbReference>
<gene>
    <name evidence="1" type="ORF">pipiens_012624</name>
</gene>
<dbReference type="InterPro" id="IPR008042">
    <property type="entry name" value="Retrotrans_Pao"/>
</dbReference>
<protein>
    <recommendedName>
        <fullName evidence="3">RNase H type-1 domain-containing protein</fullName>
    </recommendedName>
</protein>
<evidence type="ECO:0008006" key="3">
    <source>
        <dbReference type="Google" id="ProtNLM"/>
    </source>
</evidence>
<name>A0ABD1D1J9_CULPP</name>
<dbReference type="AlphaFoldDB" id="A0ABD1D1J9"/>
<comment type="caution">
    <text evidence="1">The sequence shown here is derived from an EMBL/GenBank/DDBJ whole genome shotgun (WGS) entry which is preliminary data.</text>
</comment>
<dbReference type="Gene3D" id="3.30.420.10">
    <property type="entry name" value="Ribonuclease H-like superfamily/Ribonuclease H"/>
    <property type="match status" value="1"/>
</dbReference>
<dbReference type="EMBL" id="JBEHCU010008080">
    <property type="protein sequence ID" value="KAL1388319.1"/>
    <property type="molecule type" value="Genomic_DNA"/>
</dbReference>
<organism evidence="1 2">
    <name type="scientific">Culex pipiens pipiens</name>
    <name type="common">Northern house mosquito</name>
    <dbReference type="NCBI Taxonomy" id="38569"/>
    <lineage>
        <taxon>Eukaryota</taxon>
        <taxon>Metazoa</taxon>
        <taxon>Ecdysozoa</taxon>
        <taxon>Arthropoda</taxon>
        <taxon>Hexapoda</taxon>
        <taxon>Insecta</taxon>
        <taxon>Pterygota</taxon>
        <taxon>Neoptera</taxon>
        <taxon>Endopterygota</taxon>
        <taxon>Diptera</taxon>
        <taxon>Nematocera</taxon>
        <taxon>Culicoidea</taxon>
        <taxon>Culicidae</taxon>
        <taxon>Culicinae</taxon>
        <taxon>Culicini</taxon>
        <taxon>Culex</taxon>
        <taxon>Culex</taxon>
    </lineage>
</organism>
<reference evidence="1 2" key="1">
    <citation type="submission" date="2024-05" db="EMBL/GenBank/DDBJ databases">
        <title>Culex pipiens pipiens assembly and annotation.</title>
        <authorList>
            <person name="Alout H."/>
            <person name="Durand T."/>
        </authorList>
    </citation>
    <scope>NUCLEOTIDE SEQUENCE [LARGE SCALE GENOMIC DNA]</scope>
    <source>
        <strain evidence="1">HA-2024</strain>
        <tissue evidence="1">Whole body</tissue>
    </source>
</reference>
<dbReference type="PANTHER" id="PTHR47331">
    <property type="entry name" value="PHD-TYPE DOMAIN-CONTAINING PROTEIN"/>
    <property type="match status" value="1"/>
</dbReference>
<evidence type="ECO:0000313" key="1">
    <source>
        <dbReference type="EMBL" id="KAL1388319.1"/>
    </source>
</evidence>
<dbReference type="InterPro" id="IPR036397">
    <property type="entry name" value="RNaseH_sf"/>
</dbReference>
<sequence>MFGTLLRFREGPFKTLEEAKRTIGKVVKFYQKAGFVCGNFVTNSGALKKAICQVQPLDKMIKTAETRWINESDGQAGNQVDIYWDTKNDFLDHRIRIKNFGDLPSRRDVQELVSKLDDPLGLMSNTTIILQMLLQELHQISTPWDGQLAGWPKRMWNTWLTKVGIAGYSTIPRSLTKGRETKHQLHAFVGASTSAIAACVYLRSSSHQNEQATSVGLAAASSKVVPINHRKTQSMLLVEFEAAVLGAQLVKQVQDETRLKLEETILWTDSRLVLDGIANPQRWRHATSKVKKSIEKVLELTKQHQWRLIPEDQNPTRAATVFEVLD</sequence>
<proteinExistence type="predicted"/>
<evidence type="ECO:0000313" key="2">
    <source>
        <dbReference type="Proteomes" id="UP001562425"/>
    </source>
</evidence>
<accession>A0ABD1D1J9</accession>
<keyword evidence="2" id="KW-1185">Reference proteome</keyword>
<dbReference type="Pfam" id="PF05380">
    <property type="entry name" value="Peptidase_A17"/>
    <property type="match status" value="1"/>
</dbReference>